<dbReference type="FunFam" id="1.10.730.20:FF:000001">
    <property type="entry name" value="Isoleucine--tRNA ligase"/>
    <property type="match status" value="1"/>
</dbReference>
<dbReference type="InterPro" id="IPR009080">
    <property type="entry name" value="tRNAsynth_Ia_anticodon-bd"/>
</dbReference>
<dbReference type="GO" id="GO:0005524">
    <property type="term" value="F:ATP binding"/>
    <property type="evidence" value="ECO:0007669"/>
    <property type="project" value="UniProtKB-KW"/>
</dbReference>
<dbReference type="EMBL" id="UOFP01000085">
    <property type="protein sequence ID" value="VAW85233.1"/>
    <property type="molecule type" value="Genomic_DNA"/>
</dbReference>
<dbReference type="PANTHER" id="PTHR42765:SF1">
    <property type="entry name" value="ISOLEUCINE--TRNA LIGASE, MITOCHONDRIAL"/>
    <property type="match status" value="1"/>
</dbReference>
<reference evidence="10" key="1">
    <citation type="submission" date="2018-06" db="EMBL/GenBank/DDBJ databases">
        <authorList>
            <person name="Zhirakovskaya E."/>
        </authorList>
    </citation>
    <scope>NUCLEOTIDE SEQUENCE</scope>
</reference>
<evidence type="ECO:0000256" key="2">
    <source>
        <dbReference type="ARBA" id="ARBA00022598"/>
    </source>
</evidence>
<keyword evidence="3" id="KW-0547">Nucleotide-binding</keyword>
<organism evidence="10">
    <name type="scientific">hydrothermal vent metagenome</name>
    <dbReference type="NCBI Taxonomy" id="652676"/>
    <lineage>
        <taxon>unclassified sequences</taxon>
        <taxon>metagenomes</taxon>
        <taxon>ecological metagenomes</taxon>
    </lineage>
</organism>
<evidence type="ECO:0000256" key="7">
    <source>
        <dbReference type="ARBA" id="ARBA00048359"/>
    </source>
</evidence>
<gene>
    <name evidence="10" type="ORF">MNBD_GAMMA18-920</name>
</gene>
<dbReference type="PANTHER" id="PTHR42765">
    <property type="entry name" value="SOLEUCYL-TRNA SYNTHETASE"/>
    <property type="match status" value="1"/>
</dbReference>
<name>A0A3B0ZAK5_9ZZZZ</name>
<dbReference type="InterPro" id="IPR050081">
    <property type="entry name" value="Ile-tRNA_ligase"/>
</dbReference>
<dbReference type="InterPro" id="IPR010663">
    <property type="entry name" value="Znf_FPG/IleRS"/>
</dbReference>
<evidence type="ECO:0000256" key="3">
    <source>
        <dbReference type="ARBA" id="ARBA00022741"/>
    </source>
</evidence>
<keyword evidence="6 10" id="KW-0030">Aminoacyl-tRNA synthetase</keyword>
<dbReference type="CDD" id="cd07960">
    <property type="entry name" value="Anticodon_Ia_Ile_BEm"/>
    <property type="match status" value="1"/>
</dbReference>
<evidence type="ECO:0000256" key="5">
    <source>
        <dbReference type="ARBA" id="ARBA00022917"/>
    </source>
</evidence>
<proteinExistence type="predicted"/>
<accession>A0A3B0ZAK5</accession>
<feature type="domain" description="Zinc finger FPG/IleRS-type" evidence="8">
    <location>
        <begin position="233"/>
        <end position="259"/>
    </location>
</feature>
<dbReference type="Gene3D" id="1.10.730.20">
    <property type="match status" value="1"/>
</dbReference>
<evidence type="ECO:0000256" key="6">
    <source>
        <dbReference type="ARBA" id="ARBA00023146"/>
    </source>
</evidence>
<keyword evidence="4" id="KW-0067">ATP-binding</keyword>
<dbReference type="GO" id="GO:0004822">
    <property type="term" value="F:isoleucine-tRNA ligase activity"/>
    <property type="evidence" value="ECO:0007669"/>
    <property type="project" value="UniProtKB-EC"/>
</dbReference>
<keyword evidence="2 10" id="KW-0436">Ligase</keyword>
<dbReference type="GO" id="GO:0005829">
    <property type="term" value="C:cytosol"/>
    <property type="evidence" value="ECO:0007669"/>
    <property type="project" value="TreeGrafter"/>
</dbReference>
<keyword evidence="5" id="KW-0648">Protein biosynthesis</keyword>
<evidence type="ECO:0000313" key="10">
    <source>
        <dbReference type="EMBL" id="VAW85233.1"/>
    </source>
</evidence>
<dbReference type="SUPFAM" id="SSF47323">
    <property type="entry name" value="Anticodon-binding domain of a subclass of class I aminoacyl-tRNA synthetases"/>
    <property type="match status" value="1"/>
</dbReference>
<protein>
    <recommendedName>
        <fullName evidence="1">isoleucine--tRNA ligase</fullName>
        <ecNumber evidence="1">6.1.1.5</ecNumber>
    </recommendedName>
</protein>
<evidence type="ECO:0000259" key="8">
    <source>
        <dbReference type="Pfam" id="PF06827"/>
    </source>
</evidence>
<dbReference type="GO" id="GO:0000049">
    <property type="term" value="F:tRNA binding"/>
    <property type="evidence" value="ECO:0007669"/>
    <property type="project" value="InterPro"/>
</dbReference>
<dbReference type="Pfam" id="PF08264">
    <property type="entry name" value="Anticodon_1"/>
    <property type="match status" value="1"/>
</dbReference>
<evidence type="ECO:0000256" key="1">
    <source>
        <dbReference type="ARBA" id="ARBA00013165"/>
    </source>
</evidence>
<dbReference type="Pfam" id="PF06827">
    <property type="entry name" value="zf-FPG_IleRS"/>
    <property type="match status" value="1"/>
</dbReference>
<dbReference type="EC" id="6.1.1.5" evidence="1"/>
<evidence type="ECO:0000256" key="4">
    <source>
        <dbReference type="ARBA" id="ARBA00022840"/>
    </source>
</evidence>
<feature type="non-terminal residue" evidence="10">
    <location>
        <position position="1"/>
    </location>
</feature>
<feature type="domain" description="Methionyl/Valyl/Leucyl/Isoleucyl-tRNA synthetase anticodon-binding" evidence="9">
    <location>
        <begin position="18"/>
        <end position="171"/>
    </location>
</feature>
<comment type="catalytic activity">
    <reaction evidence="7">
        <text>tRNA(Ile) + L-isoleucine + ATP = L-isoleucyl-tRNA(Ile) + AMP + diphosphate</text>
        <dbReference type="Rhea" id="RHEA:11060"/>
        <dbReference type="Rhea" id="RHEA-COMP:9666"/>
        <dbReference type="Rhea" id="RHEA-COMP:9695"/>
        <dbReference type="ChEBI" id="CHEBI:30616"/>
        <dbReference type="ChEBI" id="CHEBI:33019"/>
        <dbReference type="ChEBI" id="CHEBI:58045"/>
        <dbReference type="ChEBI" id="CHEBI:78442"/>
        <dbReference type="ChEBI" id="CHEBI:78528"/>
        <dbReference type="ChEBI" id="CHEBI:456215"/>
        <dbReference type="EC" id="6.1.1.5"/>
    </reaction>
</comment>
<dbReference type="InterPro" id="IPR013155">
    <property type="entry name" value="M/V/L/I-tRNA-synth_anticd-bd"/>
</dbReference>
<sequence length="271" mass="31017">GFDPVTDMLAPSEMIALDRWVIERTAQLQLELQDAYDKYEFHHIYQKVQNFCSIEMGSFYLDVVKDRQYTTKADSVARRSCQTALYHVIEALSRWLAPILSFTAEEIYQHIPGERGESVFLQQWYSLPECGEQVMNSAFWSQVIEVREAVTKALEPLRESKAIGSSLDAEVDLYCGREIYDRLAQLDDELRFALITSYARIHTTETIPGNTTHITLEGGDEVWIATKASTHTKCERCWHHREDVGSDAEHPELCSRCIENVSGAGEQRHHA</sequence>
<dbReference type="AlphaFoldDB" id="A0A3B0ZAK5"/>
<dbReference type="GO" id="GO:0006428">
    <property type="term" value="P:isoleucyl-tRNA aminoacylation"/>
    <property type="evidence" value="ECO:0007669"/>
    <property type="project" value="TreeGrafter"/>
</dbReference>
<evidence type="ECO:0000259" key="9">
    <source>
        <dbReference type="Pfam" id="PF08264"/>
    </source>
</evidence>
<dbReference type="InterPro" id="IPR033708">
    <property type="entry name" value="Anticodon_Ile_BEm"/>
</dbReference>